<feature type="transmembrane region" description="Helical" evidence="6">
    <location>
        <begin position="372"/>
        <end position="392"/>
    </location>
</feature>
<dbReference type="Pfam" id="PF07690">
    <property type="entry name" value="MFS_1"/>
    <property type="match status" value="1"/>
</dbReference>
<feature type="transmembrane region" description="Helical" evidence="6">
    <location>
        <begin position="46"/>
        <end position="65"/>
    </location>
</feature>
<dbReference type="PROSITE" id="PS50850">
    <property type="entry name" value="MFS"/>
    <property type="match status" value="1"/>
</dbReference>
<dbReference type="InterPro" id="IPR004752">
    <property type="entry name" value="AmpG_permease/AT-1"/>
</dbReference>
<comment type="subcellular location">
    <subcellularLocation>
        <location evidence="1">Membrane</location>
        <topology evidence="1">Multi-pass membrane protein</topology>
    </subcellularLocation>
</comment>
<feature type="transmembrane region" description="Helical" evidence="6">
    <location>
        <begin position="77"/>
        <end position="95"/>
    </location>
</feature>
<dbReference type="InterPro" id="IPR011701">
    <property type="entry name" value="MFS"/>
</dbReference>
<dbReference type="InterPro" id="IPR036259">
    <property type="entry name" value="MFS_trans_sf"/>
</dbReference>
<organism evidence="8 9">
    <name type="scientific">Halarcobacter mediterraneus</name>
    <dbReference type="NCBI Taxonomy" id="2023153"/>
    <lineage>
        <taxon>Bacteria</taxon>
        <taxon>Pseudomonadati</taxon>
        <taxon>Campylobacterota</taxon>
        <taxon>Epsilonproteobacteria</taxon>
        <taxon>Campylobacterales</taxon>
        <taxon>Arcobacteraceae</taxon>
        <taxon>Halarcobacter</taxon>
    </lineage>
</organism>
<feature type="domain" description="Major facilitator superfamily (MFS) profile" evidence="7">
    <location>
        <begin position="1"/>
        <end position="394"/>
    </location>
</feature>
<evidence type="ECO:0000313" key="9">
    <source>
        <dbReference type="Proteomes" id="UP000289718"/>
    </source>
</evidence>
<feature type="transmembrane region" description="Helical" evidence="6">
    <location>
        <begin position="248"/>
        <end position="267"/>
    </location>
</feature>
<name>A0A4Q1AYM3_9BACT</name>
<evidence type="ECO:0000313" key="8">
    <source>
        <dbReference type="EMBL" id="RXK14473.1"/>
    </source>
</evidence>
<dbReference type="GO" id="GO:0022857">
    <property type="term" value="F:transmembrane transporter activity"/>
    <property type="evidence" value="ECO:0007669"/>
    <property type="project" value="InterPro"/>
</dbReference>
<evidence type="ECO:0000256" key="6">
    <source>
        <dbReference type="SAM" id="Phobius"/>
    </source>
</evidence>
<feature type="transmembrane region" description="Helical" evidence="6">
    <location>
        <begin position="12"/>
        <end position="34"/>
    </location>
</feature>
<dbReference type="EMBL" id="NXIE01000001">
    <property type="protein sequence ID" value="RXK14473.1"/>
    <property type="molecule type" value="Genomic_DNA"/>
</dbReference>
<protein>
    <submittedName>
        <fullName evidence="8">MFS transporter</fullName>
    </submittedName>
</protein>
<gene>
    <name evidence="8" type="ORF">CP965_03220</name>
</gene>
<dbReference type="InterPro" id="IPR020846">
    <property type="entry name" value="MFS_dom"/>
</dbReference>
<keyword evidence="3 6" id="KW-0812">Transmembrane</keyword>
<keyword evidence="2" id="KW-0813">Transport</keyword>
<dbReference type="SUPFAM" id="SSF103473">
    <property type="entry name" value="MFS general substrate transporter"/>
    <property type="match status" value="1"/>
</dbReference>
<evidence type="ECO:0000259" key="7">
    <source>
        <dbReference type="PROSITE" id="PS50850"/>
    </source>
</evidence>
<proteinExistence type="predicted"/>
<feature type="transmembrane region" description="Helical" evidence="6">
    <location>
        <begin position="343"/>
        <end position="366"/>
    </location>
</feature>
<keyword evidence="9" id="KW-1185">Reference proteome</keyword>
<dbReference type="RefSeq" id="WP_129060613.1">
    <property type="nucleotide sequence ID" value="NZ_NXIE01000001.1"/>
</dbReference>
<feature type="transmembrane region" description="Helical" evidence="6">
    <location>
        <begin position="170"/>
        <end position="187"/>
    </location>
</feature>
<evidence type="ECO:0000256" key="3">
    <source>
        <dbReference type="ARBA" id="ARBA00022692"/>
    </source>
</evidence>
<dbReference type="PANTHER" id="PTHR12778:SF10">
    <property type="entry name" value="MAJOR FACILITATOR SUPERFAMILY DOMAIN-CONTAINING PROTEIN 3"/>
    <property type="match status" value="1"/>
</dbReference>
<feature type="transmembrane region" description="Helical" evidence="6">
    <location>
        <begin position="101"/>
        <end position="125"/>
    </location>
</feature>
<dbReference type="OrthoDB" id="9787815at2"/>
<dbReference type="AlphaFoldDB" id="A0A4Q1AYM3"/>
<keyword evidence="4 6" id="KW-1133">Transmembrane helix</keyword>
<feature type="transmembrane region" description="Helical" evidence="6">
    <location>
        <begin position="279"/>
        <end position="297"/>
    </location>
</feature>
<accession>A0A4Q1AYM3</accession>
<evidence type="ECO:0000256" key="2">
    <source>
        <dbReference type="ARBA" id="ARBA00022448"/>
    </source>
</evidence>
<feature type="transmembrane region" description="Helical" evidence="6">
    <location>
        <begin position="303"/>
        <end position="331"/>
    </location>
</feature>
<feature type="transmembrane region" description="Helical" evidence="6">
    <location>
        <begin position="213"/>
        <end position="233"/>
    </location>
</feature>
<evidence type="ECO:0000256" key="4">
    <source>
        <dbReference type="ARBA" id="ARBA00022989"/>
    </source>
</evidence>
<evidence type="ECO:0000256" key="1">
    <source>
        <dbReference type="ARBA" id="ARBA00004141"/>
    </source>
</evidence>
<dbReference type="Gene3D" id="1.20.1250.20">
    <property type="entry name" value="MFS general substrate transporter like domains"/>
    <property type="match status" value="2"/>
</dbReference>
<reference evidence="8 9" key="1">
    <citation type="submission" date="2017-09" db="EMBL/GenBank/DDBJ databases">
        <title>Genomics of the genus Arcobacter.</title>
        <authorList>
            <person name="Perez-Cataluna A."/>
            <person name="Figueras M.J."/>
            <person name="Salas-Masso N."/>
        </authorList>
    </citation>
    <scope>NUCLEOTIDE SEQUENCE [LARGE SCALE GENOMIC DNA]</scope>
    <source>
        <strain evidence="8 9">F156-34</strain>
    </source>
</reference>
<evidence type="ECO:0000256" key="5">
    <source>
        <dbReference type="ARBA" id="ARBA00023136"/>
    </source>
</evidence>
<comment type="caution">
    <text evidence="8">The sequence shown here is derived from an EMBL/GenBank/DDBJ whole genome shotgun (WGS) entry which is preliminary data.</text>
</comment>
<dbReference type="PANTHER" id="PTHR12778">
    <property type="entry name" value="SOLUTE CARRIER FAMILY 33 ACETYL-COA TRANSPORTER -RELATED"/>
    <property type="match status" value="1"/>
</dbReference>
<sequence>MNTQLIKKNILFGILHAAFLSPFIFFMLGMPMILQMEGFDSKLIGMFQMVGLPAVIKFLFSVPIDKFIFEKNHYKKWIIFITILYAILLFAISFLSLQDNVYIVLLAIILTTLVATFVDIPLNALSIKVFTKEERIIAGSYKSSSFFVAALLGGGVFLLFYNHLAWQNTFIIMSILVLISLFALYFIEENNKTIKEEPVSFKALISFFKQKNIGIWIFILSFYFAFISAVWVFLKPYLILKGVSPDNVAFYVGIYGSIIGFFAGFIASIVGKKFSKKSILILFAFVNIITILSLFSIEYFEHFSYFALLVVVTLSAASITFSSAIIFSLIMDYSRSSSKAVDYAIQSSLFSLTRIISAVIAGIIISNFDYKVMFLFEAFAVVLVVFVIYKFYKV</sequence>
<keyword evidence="5 6" id="KW-0472">Membrane</keyword>
<dbReference type="GO" id="GO:0016020">
    <property type="term" value="C:membrane"/>
    <property type="evidence" value="ECO:0007669"/>
    <property type="project" value="UniProtKB-SubCell"/>
</dbReference>
<feature type="transmembrane region" description="Helical" evidence="6">
    <location>
        <begin position="146"/>
        <end position="164"/>
    </location>
</feature>
<dbReference type="Proteomes" id="UP000289718">
    <property type="component" value="Unassembled WGS sequence"/>
</dbReference>